<dbReference type="EMBL" id="FQUO01000006">
    <property type="protein sequence ID" value="SHF23465.1"/>
    <property type="molecule type" value="Genomic_DNA"/>
</dbReference>
<evidence type="ECO:0000256" key="4">
    <source>
        <dbReference type="ARBA" id="ARBA00023002"/>
    </source>
</evidence>
<dbReference type="InterPro" id="IPR051689">
    <property type="entry name" value="Sterol_desaturase/TMEM195"/>
</dbReference>
<dbReference type="GO" id="GO:0050479">
    <property type="term" value="F:glyceryl-ether monooxygenase activity"/>
    <property type="evidence" value="ECO:0007669"/>
    <property type="project" value="TreeGrafter"/>
</dbReference>
<sequence length="401" mass="47120">MNERLLALAIPLFLFFILLEYAAARRQKKQTHQYAESIANLNVGIAERVTDMLTTGSFYFLFDYLHRHFAVWHIEANVWTWILLFLATDFVWYWYHRAGHRINIFWSVHVVHHQSEDFNYTVSTRITILQAVARALFWSVLPLVGFPAHMIAVLLLVHGAYPFFTHTQVIGKLGWLEYIIVTPSHHRVHHSSNPEYLDKNYGDMLIIWDKLFGTFALEKSEPRYGLTTPLNSYSFLWQHFHFILELVISWRRAAGWKAKLRVLFGKPDDIDPRIRLLLEKKLLRRKELQVHSPTLLRFVLVQTVATLVLLFCTIWFRENLAPFQVGALALLMLLTVVNSGAMLEQRQWVFHLDYLRLVLAGLLFYTYLPHVMAAYIIILLLSLVLAKYQSMQRWYCNALYG</sequence>
<dbReference type="Proteomes" id="UP000184368">
    <property type="component" value="Unassembled WGS sequence"/>
</dbReference>
<dbReference type="GO" id="GO:0012505">
    <property type="term" value="C:endomembrane system"/>
    <property type="evidence" value="ECO:0007669"/>
    <property type="project" value="UniProtKB-SubCell"/>
</dbReference>
<evidence type="ECO:0000256" key="3">
    <source>
        <dbReference type="ARBA" id="ARBA00022989"/>
    </source>
</evidence>
<dbReference type="PANTHER" id="PTHR21624:SF1">
    <property type="entry name" value="ALKYLGLYCEROL MONOOXYGENASE"/>
    <property type="match status" value="1"/>
</dbReference>
<evidence type="ECO:0000256" key="1">
    <source>
        <dbReference type="ARBA" id="ARBA00004127"/>
    </source>
</evidence>
<keyword evidence="5" id="KW-0443">Lipid metabolism</keyword>
<proteinExistence type="predicted"/>
<reference evidence="9 10" key="1">
    <citation type="submission" date="2016-11" db="EMBL/GenBank/DDBJ databases">
        <authorList>
            <person name="Jaros S."/>
            <person name="Januszkiewicz K."/>
            <person name="Wedrychowicz H."/>
        </authorList>
    </citation>
    <scope>NUCLEOTIDE SEQUENCE [LARGE SCALE GENOMIC DNA]</scope>
    <source>
        <strain evidence="9 10">DSM 26897</strain>
    </source>
</reference>
<dbReference type="Pfam" id="PF04116">
    <property type="entry name" value="FA_hydroxylase"/>
    <property type="match status" value="1"/>
</dbReference>
<dbReference type="PANTHER" id="PTHR21624">
    <property type="entry name" value="STEROL DESATURASE-RELATED PROTEIN"/>
    <property type="match status" value="1"/>
</dbReference>
<feature type="transmembrane region" description="Helical" evidence="7">
    <location>
        <begin position="294"/>
        <end position="316"/>
    </location>
</feature>
<dbReference type="GO" id="GO:0005506">
    <property type="term" value="F:iron ion binding"/>
    <property type="evidence" value="ECO:0007669"/>
    <property type="project" value="InterPro"/>
</dbReference>
<name>A0A1M4ZZM4_9BACT</name>
<feature type="transmembrane region" description="Helical" evidence="7">
    <location>
        <begin position="135"/>
        <end position="157"/>
    </location>
</feature>
<protein>
    <submittedName>
        <fullName evidence="9">Sterol desaturase/sphingolipid hydroxylase, fatty acid hydroxylase superfamily</fullName>
    </submittedName>
</protein>
<dbReference type="AlphaFoldDB" id="A0A1M4ZZM4"/>
<comment type="subcellular location">
    <subcellularLocation>
        <location evidence="1">Endomembrane system</location>
        <topology evidence="1">Multi-pass membrane protein</topology>
    </subcellularLocation>
</comment>
<dbReference type="GO" id="GO:0016020">
    <property type="term" value="C:membrane"/>
    <property type="evidence" value="ECO:0007669"/>
    <property type="project" value="GOC"/>
</dbReference>
<keyword evidence="3 7" id="KW-1133">Transmembrane helix</keyword>
<keyword evidence="10" id="KW-1185">Reference proteome</keyword>
<evidence type="ECO:0000313" key="9">
    <source>
        <dbReference type="EMBL" id="SHF23465.1"/>
    </source>
</evidence>
<dbReference type="InterPro" id="IPR006694">
    <property type="entry name" value="Fatty_acid_hydroxylase"/>
</dbReference>
<evidence type="ECO:0000256" key="5">
    <source>
        <dbReference type="ARBA" id="ARBA00023098"/>
    </source>
</evidence>
<evidence type="ECO:0000313" key="10">
    <source>
        <dbReference type="Proteomes" id="UP000184368"/>
    </source>
</evidence>
<feature type="transmembrane region" description="Helical" evidence="7">
    <location>
        <begin position="78"/>
        <end position="95"/>
    </location>
</feature>
<keyword evidence="6 7" id="KW-0472">Membrane</keyword>
<keyword evidence="4" id="KW-0560">Oxidoreductase</keyword>
<evidence type="ECO:0000256" key="6">
    <source>
        <dbReference type="ARBA" id="ARBA00023136"/>
    </source>
</evidence>
<evidence type="ECO:0000259" key="8">
    <source>
        <dbReference type="Pfam" id="PF04116"/>
    </source>
</evidence>
<accession>A0A1M4ZZM4</accession>
<dbReference type="OrthoDB" id="9770329at2"/>
<feature type="domain" description="Fatty acid hydroxylase" evidence="8">
    <location>
        <begin position="81"/>
        <end position="214"/>
    </location>
</feature>
<keyword evidence="2 7" id="KW-0812">Transmembrane</keyword>
<feature type="transmembrane region" description="Helical" evidence="7">
    <location>
        <begin position="355"/>
        <end position="385"/>
    </location>
</feature>
<evidence type="ECO:0000256" key="7">
    <source>
        <dbReference type="SAM" id="Phobius"/>
    </source>
</evidence>
<evidence type="ECO:0000256" key="2">
    <source>
        <dbReference type="ARBA" id="ARBA00022692"/>
    </source>
</evidence>
<dbReference type="STRING" id="1302690.BUE76_09760"/>
<organism evidence="9 10">
    <name type="scientific">Cnuella takakiae</name>
    <dbReference type="NCBI Taxonomy" id="1302690"/>
    <lineage>
        <taxon>Bacteria</taxon>
        <taxon>Pseudomonadati</taxon>
        <taxon>Bacteroidota</taxon>
        <taxon>Chitinophagia</taxon>
        <taxon>Chitinophagales</taxon>
        <taxon>Chitinophagaceae</taxon>
        <taxon>Cnuella</taxon>
    </lineage>
</organism>
<dbReference type="GO" id="GO:0006643">
    <property type="term" value="P:membrane lipid metabolic process"/>
    <property type="evidence" value="ECO:0007669"/>
    <property type="project" value="TreeGrafter"/>
</dbReference>
<feature type="transmembrane region" description="Helical" evidence="7">
    <location>
        <begin position="322"/>
        <end position="343"/>
    </location>
</feature>
<dbReference type="GO" id="GO:0008610">
    <property type="term" value="P:lipid biosynthetic process"/>
    <property type="evidence" value="ECO:0007669"/>
    <property type="project" value="InterPro"/>
</dbReference>
<dbReference type="RefSeq" id="WP_073042226.1">
    <property type="nucleotide sequence ID" value="NZ_FQUO01000006.1"/>
</dbReference>
<gene>
    <name evidence="9" type="ORF">SAMN05444008_10656</name>
</gene>